<organism evidence="2 3">
    <name type="scientific">Crepidotus variabilis</name>
    <dbReference type="NCBI Taxonomy" id="179855"/>
    <lineage>
        <taxon>Eukaryota</taxon>
        <taxon>Fungi</taxon>
        <taxon>Dikarya</taxon>
        <taxon>Basidiomycota</taxon>
        <taxon>Agaricomycotina</taxon>
        <taxon>Agaricomycetes</taxon>
        <taxon>Agaricomycetidae</taxon>
        <taxon>Agaricales</taxon>
        <taxon>Agaricineae</taxon>
        <taxon>Crepidotaceae</taxon>
        <taxon>Crepidotus</taxon>
    </lineage>
</organism>
<keyword evidence="1" id="KW-0472">Membrane</keyword>
<feature type="transmembrane region" description="Helical" evidence="1">
    <location>
        <begin position="116"/>
        <end position="137"/>
    </location>
</feature>
<keyword evidence="1" id="KW-0812">Transmembrane</keyword>
<protein>
    <submittedName>
        <fullName evidence="2">Uncharacterized protein</fullName>
    </submittedName>
</protein>
<keyword evidence="3" id="KW-1185">Reference proteome</keyword>
<proteinExistence type="predicted"/>
<keyword evidence="1" id="KW-1133">Transmembrane helix</keyword>
<name>A0A9P6EEV9_9AGAR</name>
<sequence>MPEKRAEALEYRKTYQRDLATLQATHIIPECLCNISKSELKLVQDKVITLMDGPVKFEAESQRGKVHEHSAMWTMLQYFGGNIETNILSPLARPNVYDPSNLLTLRIQDYQLFDKLHMWFELLVGLTLCILLSIISLSRRMKQRENTVFAFQRSLLVQWV</sequence>
<evidence type="ECO:0000256" key="1">
    <source>
        <dbReference type="SAM" id="Phobius"/>
    </source>
</evidence>
<dbReference type="AlphaFoldDB" id="A0A9P6EEV9"/>
<dbReference type="EMBL" id="MU157859">
    <property type="protein sequence ID" value="KAF9527608.1"/>
    <property type="molecule type" value="Genomic_DNA"/>
</dbReference>
<comment type="caution">
    <text evidence="2">The sequence shown here is derived from an EMBL/GenBank/DDBJ whole genome shotgun (WGS) entry which is preliminary data.</text>
</comment>
<accession>A0A9P6EEV9</accession>
<evidence type="ECO:0000313" key="3">
    <source>
        <dbReference type="Proteomes" id="UP000807306"/>
    </source>
</evidence>
<gene>
    <name evidence="2" type="ORF">CPB83DRAFT_855707</name>
</gene>
<dbReference type="Proteomes" id="UP000807306">
    <property type="component" value="Unassembled WGS sequence"/>
</dbReference>
<reference evidence="2" key="1">
    <citation type="submission" date="2020-11" db="EMBL/GenBank/DDBJ databases">
        <authorList>
            <consortium name="DOE Joint Genome Institute"/>
            <person name="Ahrendt S."/>
            <person name="Riley R."/>
            <person name="Andreopoulos W."/>
            <person name="Labutti K."/>
            <person name="Pangilinan J."/>
            <person name="Ruiz-Duenas F.J."/>
            <person name="Barrasa J.M."/>
            <person name="Sanchez-Garcia M."/>
            <person name="Camarero S."/>
            <person name="Miyauchi S."/>
            <person name="Serrano A."/>
            <person name="Linde D."/>
            <person name="Babiker R."/>
            <person name="Drula E."/>
            <person name="Ayuso-Fernandez I."/>
            <person name="Pacheco R."/>
            <person name="Padilla G."/>
            <person name="Ferreira P."/>
            <person name="Barriuso J."/>
            <person name="Kellner H."/>
            <person name="Castanera R."/>
            <person name="Alfaro M."/>
            <person name="Ramirez L."/>
            <person name="Pisabarro A.G."/>
            <person name="Kuo A."/>
            <person name="Tritt A."/>
            <person name="Lipzen A."/>
            <person name="He G."/>
            <person name="Yan M."/>
            <person name="Ng V."/>
            <person name="Cullen D."/>
            <person name="Martin F."/>
            <person name="Rosso M.-N."/>
            <person name="Henrissat B."/>
            <person name="Hibbett D."/>
            <person name="Martinez A.T."/>
            <person name="Grigoriev I.V."/>
        </authorList>
    </citation>
    <scope>NUCLEOTIDE SEQUENCE</scope>
    <source>
        <strain evidence="2">CBS 506.95</strain>
    </source>
</reference>
<evidence type="ECO:0000313" key="2">
    <source>
        <dbReference type="EMBL" id="KAF9527608.1"/>
    </source>
</evidence>